<feature type="modified residue" description="4-aspartylphosphate" evidence="6">
    <location>
        <position position="520"/>
    </location>
</feature>
<keyword evidence="7" id="KW-0812">Transmembrane</keyword>
<gene>
    <name evidence="10" type="ORF">EV682_102551</name>
</gene>
<dbReference type="CDD" id="cd00156">
    <property type="entry name" value="REC"/>
    <property type="match status" value="1"/>
</dbReference>
<proteinExistence type="predicted"/>
<evidence type="ECO:0000259" key="8">
    <source>
        <dbReference type="PROSITE" id="PS50109"/>
    </source>
</evidence>
<dbReference type="PROSITE" id="PS50109">
    <property type="entry name" value="HIS_KIN"/>
    <property type="match status" value="1"/>
</dbReference>
<dbReference type="EC" id="2.7.13.3" evidence="2"/>
<feature type="transmembrane region" description="Helical" evidence="7">
    <location>
        <begin position="6"/>
        <end position="27"/>
    </location>
</feature>
<dbReference type="PRINTS" id="PR00344">
    <property type="entry name" value="BCTRLSENSOR"/>
</dbReference>
<evidence type="ECO:0000256" key="6">
    <source>
        <dbReference type="PROSITE-ProRule" id="PRU00169"/>
    </source>
</evidence>
<dbReference type="SMART" id="SM00387">
    <property type="entry name" value="HATPase_c"/>
    <property type="match status" value="1"/>
</dbReference>
<keyword evidence="4" id="KW-0808">Transferase</keyword>
<dbReference type="InterPro" id="IPR036097">
    <property type="entry name" value="HisK_dim/P_sf"/>
</dbReference>
<dbReference type="Gene3D" id="1.20.120.160">
    <property type="entry name" value="HPT domain"/>
    <property type="match status" value="1"/>
</dbReference>
<dbReference type="Gene3D" id="3.40.50.2300">
    <property type="match status" value="1"/>
</dbReference>
<evidence type="ECO:0000256" key="3">
    <source>
        <dbReference type="ARBA" id="ARBA00022553"/>
    </source>
</evidence>
<reference evidence="10 11" key="1">
    <citation type="submission" date="2019-03" db="EMBL/GenBank/DDBJ databases">
        <title>Genomic Encyclopedia of Type Strains, Phase IV (KMG-IV): sequencing the most valuable type-strain genomes for metagenomic binning, comparative biology and taxonomic classification.</title>
        <authorList>
            <person name="Goeker M."/>
        </authorList>
    </citation>
    <scope>NUCLEOTIDE SEQUENCE [LARGE SCALE GENOMIC DNA]</scope>
    <source>
        <strain evidence="10 11">DSM 3764</strain>
    </source>
</reference>
<evidence type="ECO:0000256" key="7">
    <source>
        <dbReference type="SAM" id="Phobius"/>
    </source>
</evidence>
<dbReference type="InterPro" id="IPR036641">
    <property type="entry name" value="HPT_dom_sf"/>
</dbReference>
<evidence type="ECO:0000256" key="5">
    <source>
        <dbReference type="ARBA" id="ARBA00022777"/>
    </source>
</evidence>
<dbReference type="Pfam" id="PF00072">
    <property type="entry name" value="Response_reg"/>
    <property type="match status" value="1"/>
</dbReference>
<keyword evidence="7" id="KW-1133">Transmembrane helix</keyword>
<dbReference type="Gene3D" id="1.10.287.130">
    <property type="match status" value="1"/>
</dbReference>
<dbReference type="InterPro" id="IPR011006">
    <property type="entry name" value="CheY-like_superfamily"/>
</dbReference>
<dbReference type="PANTHER" id="PTHR43047">
    <property type="entry name" value="TWO-COMPONENT HISTIDINE PROTEIN KINASE"/>
    <property type="match status" value="1"/>
</dbReference>
<evidence type="ECO:0000313" key="11">
    <source>
        <dbReference type="Proteomes" id="UP000295794"/>
    </source>
</evidence>
<dbReference type="GO" id="GO:0016301">
    <property type="term" value="F:kinase activity"/>
    <property type="evidence" value="ECO:0007669"/>
    <property type="project" value="UniProtKB-KW"/>
</dbReference>
<dbReference type="SUPFAM" id="SSF47226">
    <property type="entry name" value="Histidine-containing phosphotransfer domain, HPT domain"/>
    <property type="match status" value="1"/>
</dbReference>
<evidence type="ECO:0000313" key="10">
    <source>
        <dbReference type="EMBL" id="TCU89635.1"/>
    </source>
</evidence>
<dbReference type="SUPFAM" id="SSF47384">
    <property type="entry name" value="Homodimeric domain of signal transducing histidine kinase"/>
    <property type="match status" value="1"/>
</dbReference>
<dbReference type="InterPro" id="IPR036890">
    <property type="entry name" value="HATPase_C_sf"/>
</dbReference>
<keyword evidence="11" id="KW-1185">Reference proteome</keyword>
<organism evidence="10 11">
    <name type="scientific">Iodobacter fluviatilis</name>
    <dbReference type="NCBI Taxonomy" id="537"/>
    <lineage>
        <taxon>Bacteria</taxon>
        <taxon>Pseudomonadati</taxon>
        <taxon>Pseudomonadota</taxon>
        <taxon>Betaproteobacteria</taxon>
        <taxon>Neisseriales</taxon>
        <taxon>Chitinibacteraceae</taxon>
        <taxon>Iodobacter</taxon>
    </lineage>
</organism>
<evidence type="ECO:0000256" key="4">
    <source>
        <dbReference type="ARBA" id="ARBA00022679"/>
    </source>
</evidence>
<dbReference type="InterPro" id="IPR001789">
    <property type="entry name" value="Sig_transdc_resp-reg_receiver"/>
</dbReference>
<dbReference type="SUPFAM" id="SSF55874">
    <property type="entry name" value="ATPase domain of HSP90 chaperone/DNA topoisomerase II/histidine kinase"/>
    <property type="match status" value="1"/>
</dbReference>
<dbReference type="RefSeq" id="WP_132038626.1">
    <property type="nucleotide sequence ID" value="NZ_CAWOLO010000002.1"/>
</dbReference>
<dbReference type="Proteomes" id="UP000295794">
    <property type="component" value="Unassembled WGS sequence"/>
</dbReference>
<keyword evidence="5 10" id="KW-0418">Kinase</keyword>
<feature type="transmembrane region" description="Helical" evidence="7">
    <location>
        <begin position="180"/>
        <end position="202"/>
    </location>
</feature>
<dbReference type="SUPFAM" id="SSF52172">
    <property type="entry name" value="CheY-like"/>
    <property type="match status" value="1"/>
</dbReference>
<dbReference type="InterPro" id="IPR003661">
    <property type="entry name" value="HisK_dim/P_dom"/>
</dbReference>
<dbReference type="SMART" id="SM00388">
    <property type="entry name" value="HisKA"/>
    <property type="match status" value="1"/>
</dbReference>
<dbReference type="CDD" id="cd00082">
    <property type="entry name" value="HisKA"/>
    <property type="match status" value="1"/>
</dbReference>
<dbReference type="InterPro" id="IPR003594">
    <property type="entry name" value="HATPase_dom"/>
</dbReference>
<dbReference type="InterPro" id="IPR004358">
    <property type="entry name" value="Sig_transdc_His_kin-like_C"/>
</dbReference>
<feature type="domain" description="Histidine kinase" evidence="8">
    <location>
        <begin position="231"/>
        <end position="451"/>
    </location>
</feature>
<comment type="caution">
    <text evidence="10">The sequence shown here is derived from an EMBL/GenBank/DDBJ whole genome shotgun (WGS) entry which is preliminary data.</text>
</comment>
<evidence type="ECO:0000256" key="2">
    <source>
        <dbReference type="ARBA" id="ARBA00012438"/>
    </source>
</evidence>
<comment type="catalytic activity">
    <reaction evidence="1">
        <text>ATP + protein L-histidine = ADP + protein N-phospho-L-histidine.</text>
        <dbReference type="EC" id="2.7.13.3"/>
    </reaction>
</comment>
<dbReference type="Pfam" id="PF02518">
    <property type="entry name" value="HATPase_c"/>
    <property type="match status" value="1"/>
</dbReference>
<sequence length="712" mass="80099">MTLNNLKFRTSCACIAIILFAVFLLILNFEHQAQLLITEFNSPAQRKILKEVRSANKEYSFVEKAIQDYETSPDTSNLQNIKLQFHVFSERIEKYHNGTYASLSENNRLFQENLPPLLRWVEKYKNIFNKEEKININVLQSSMTKVAPHLRIVVNALDERNNELLEKNKEKFSSMIQSRVLLNTLLFCLMLGFALLALRTIWRNEKNLAQLKNAEQKALAASEAKSLFLASISHEMRTPLTTILGYTELIKNADILPELESKYLDHTIHSSRHLQSLLGNVLDMSKIEAGHISYNEENLNLRALIIEIEAIFQPLAQKKGLTLSIETTDPIPECLYFDGGKWRQIMLNLLSNAIKFSDSGKVSVFISIEQINDGPFHLKAVVKDQGMGIDKSESDLIFKPFVQTQSGLKKGGTGLGLVLSKEYARHMGGDLSFISSRGTGSEFTVTIQVRQGKNTPAMPEFNKADLSHLHILLVEDQAINRELMRYILCDAGAHIIEAESGSIALDLLHRNPLINALIIDRNMPEPDGLQTMALMRDNGFFLPTLMVSAGLPPSEEDMQRVGLKAWLSKPFQARDLVNSIFRVYHHLNEQAQPAGPISHPLPLFNPAARSLLDFSAERFSSLCQKGLIRIEELLHELTENNFQHNRLIAHTGKGIALQIGAESIAAQLADIENTQGQCKADQISELNILLVNTRMAMQHCHYSSPSDQSVSL</sequence>
<feature type="domain" description="Response regulatory" evidence="9">
    <location>
        <begin position="470"/>
        <end position="584"/>
    </location>
</feature>
<dbReference type="PROSITE" id="PS50110">
    <property type="entry name" value="RESPONSE_REGULATORY"/>
    <property type="match status" value="1"/>
</dbReference>
<keyword evidence="7" id="KW-0472">Membrane</keyword>
<dbReference type="Gene3D" id="3.30.565.10">
    <property type="entry name" value="Histidine kinase-like ATPase, C-terminal domain"/>
    <property type="match status" value="1"/>
</dbReference>
<evidence type="ECO:0000256" key="1">
    <source>
        <dbReference type="ARBA" id="ARBA00000085"/>
    </source>
</evidence>
<dbReference type="SMART" id="SM00448">
    <property type="entry name" value="REC"/>
    <property type="match status" value="1"/>
</dbReference>
<keyword evidence="3 6" id="KW-0597">Phosphoprotein</keyword>
<protein>
    <recommendedName>
        <fullName evidence="2">histidine kinase</fullName>
        <ecNumber evidence="2">2.7.13.3</ecNumber>
    </recommendedName>
</protein>
<dbReference type="Pfam" id="PF00512">
    <property type="entry name" value="HisKA"/>
    <property type="match status" value="1"/>
</dbReference>
<accession>A0ABY2CD05</accession>
<dbReference type="EMBL" id="SMBT01000002">
    <property type="protein sequence ID" value="TCU89635.1"/>
    <property type="molecule type" value="Genomic_DNA"/>
</dbReference>
<evidence type="ECO:0000259" key="9">
    <source>
        <dbReference type="PROSITE" id="PS50110"/>
    </source>
</evidence>
<dbReference type="InterPro" id="IPR005467">
    <property type="entry name" value="His_kinase_dom"/>
</dbReference>
<name>A0ABY2CD05_9NEIS</name>